<proteinExistence type="inferred from homology"/>
<dbReference type="InterPro" id="IPR037232">
    <property type="entry name" value="NADH_quin_OxRdtase_su_C/D-like"/>
</dbReference>
<evidence type="ECO:0000256" key="1">
    <source>
        <dbReference type="ARBA" id="ARBA00007569"/>
    </source>
</evidence>
<dbReference type="AlphaFoldDB" id="A0A7Y0L496"/>
<dbReference type="InterPro" id="IPR001268">
    <property type="entry name" value="NADH_UbQ_OxRdtase_30kDa_su"/>
</dbReference>
<dbReference type="NCBIfam" id="TIGR01961">
    <property type="entry name" value="NuoC_fam"/>
    <property type="match status" value="1"/>
</dbReference>
<organism evidence="5 6">
    <name type="scientific">Sulfobacillus harzensis</name>
    <dbReference type="NCBI Taxonomy" id="2729629"/>
    <lineage>
        <taxon>Bacteria</taxon>
        <taxon>Bacillati</taxon>
        <taxon>Bacillota</taxon>
        <taxon>Clostridia</taxon>
        <taxon>Eubacteriales</taxon>
        <taxon>Clostridiales Family XVII. Incertae Sedis</taxon>
        <taxon>Sulfobacillus</taxon>
    </lineage>
</organism>
<name>A0A7Y0L496_9FIRM</name>
<keyword evidence="2" id="KW-0813">Transport</keyword>
<evidence type="ECO:0000256" key="3">
    <source>
        <dbReference type="ARBA" id="ARBA00031773"/>
    </source>
</evidence>
<sequence length="153" mass="17775">MKLTDEGILDRLQERFPGSLEVVASIDQPTVTVPREMLKAFAEHVKNVEGYVMFNDVLAADWFPSRPRFELIYHVYHPEKFQRLRFKSFVAEDEPMPTVTDVWAGANWPEREAFDLFGIVFDGHPNLARIYLPDDWEGHPLRKDYPTAGPRVD</sequence>
<dbReference type="EMBL" id="JABBVZ010000028">
    <property type="protein sequence ID" value="NMP22672.1"/>
    <property type="molecule type" value="Genomic_DNA"/>
</dbReference>
<dbReference type="Proteomes" id="UP000533476">
    <property type="component" value="Unassembled WGS sequence"/>
</dbReference>
<evidence type="ECO:0000256" key="2">
    <source>
        <dbReference type="ARBA" id="ARBA00022448"/>
    </source>
</evidence>
<gene>
    <name evidence="5" type="ORF">HIJ39_09945</name>
</gene>
<dbReference type="RefSeq" id="WP_169099198.1">
    <property type="nucleotide sequence ID" value="NZ_JABBVZ010000028.1"/>
</dbReference>
<dbReference type="SUPFAM" id="SSF143243">
    <property type="entry name" value="Nqo5-like"/>
    <property type="match status" value="1"/>
</dbReference>
<evidence type="ECO:0000313" key="5">
    <source>
        <dbReference type="EMBL" id="NMP22672.1"/>
    </source>
</evidence>
<keyword evidence="6" id="KW-1185">Reference proteome</keyword>
<protein>
    <recommendedName>
        <fullName evidence="3">NAD(P)H dehydrogenase subunit J</fullName>
    </recommendedName>
</protein>
<dbReference type="Pfam" id="PF00329">
    <property type="entry name" value="Complex1_30kDa"/>
    <property type="match status" value="1"/>
</dbReference>
<feature type="domain" description="NADH:ubiquinone oxidoreductase 30kDa subunit" evidence="4">
    <location>
        <begin position="31"/>
        <end position="149"/>
    </location>
</feature>
<dbReference type="Gene3D" id="3.30.460.80">
    <property type="entry name" value="NADH:ubiquinone oxidoreductase, 30kDa subunit"/>
    <property type="match status" value="1"/>
</dbReference>
<reference evidence="5 6" key="1">
    <citation type="submission" date="2020-04" db="EMBL/GenBank/DDBJ databases">
        <authorList>
            <person name="Zhang R."/>
            <person name="Schippers A."/>
        </authorList>
    </citation>
    <scope>NUCLEOTIDE SEQUENCE [LARGE SCALE GENOMIC DNA]</scope>
    <source>
        <strain evidence="5 6">DSM 109850</strain>
    </source>
</reference>
<accession>A0A7Y0L496</accession>
<dbReference type="PANTHER" id="PTHR10884">
    <property type="entry name" value="NADH DEHYDROGENASE UBIQUINONE IRON-SULFUR PROTEIN 3"/>
    <property type="match status" value="1"/>
</dbReference>
<evidence type="ECO:0000259" key="4">
    <source>
        <dbReference type="Pfam" id="PF00329"/>
    </source>
</evidence>
<evidence type="ECO:0000313" key="6">
    <source>
        <dbReference type="Proteomes" id="UP000533476"/>
    </source>
</evidence>
<comment type="similarity">
    <text evidence="1">Belongs to the complex I 30 kDa subunit family.</text>
</comment>
<comment type="caution">
    <text evidence="5">The sequence shown here is derived from an EMBL/GenBank/DDBJ whole genome shotgun (WGS) entry which is preliminary data.</text>
</comment>
<dbReference type="InterPro" id="IPR010218">
    <property type="entry name" value="NADH_DH_suC"/>
</dbReference>
<dbReference type="GO" id="GO:0008137">
    <property type="term" value="F:NADH dehydrogenase (ubiquinone) activity"/>
    <property type="evidence" value="ECO:0007669"/>
    <property type="project" value="InterPro"/>
</dbReference>
<dbReference type="PANTHER" id="PTHR10884:SF14">
    <property type="entry name" value="NADH DEHYDROGENASE [UBIQUINONE] IRON-SULFUR PROTEIN 3, MITOCHONDRIAL"/>
    <property type="match status" value="1"/>
</dbReference>
<dbReference type="GO" id="GO:0016651">
    <property type="term" value="F:oxidoreductase activity, acting on NAD(P)H"/>
    <property type="evidence" value="ECO:0007669"/>
    <property type="project" value="InterPro"/>
</dbReference>